<evidence type="ECO:0008006" key="6">
    <source>
        <dbReference type="Google" id="ProtNLM"/>
    </source>
</evidence>
<keyword evidence="5" id="KW-1185">Reference proteome</keyword>
<dbReference type="STRING" id="4232.A0A251SBX4"/>
<dbReference type="PANTHER" id="PTHR34054:SF16">
    <property type="entry name" value="MEMBRANE LIPOPROTEIN"/>
    <property type="match status" value="1"/>
</dbReference>
<keyword evidence="2" id="KW-0472">Membrane</keyword>
<feature type="compositionally biased region" description="Basic and acidic residues" evidence="1">
    <location>
        <begin position="224"/>
        <end position="244"/>
    </location>
</feature>
<name>A0A251SBX4_HELAN</name>
<reference evidence="3" key="3">
    <citation type="submission" date="2020-06" db="EMBL/GenBank/DDBJ databases">
        <title>Helianthus annuus Genome sequencing and assembly Release 2.</title>
        <authorList>
            <person name="Gouzy J."/>
            <person name="Langlade N."/>
            <person name="Munos S."/>
        </authorList>
    </citation>
    <scope>NUCLEOTIDE SEQUENCE</scope>
    <source>
        <tissue evidence="3">Leaves</tissue>
    </source>
</reference>
<dbReference type="InParanoid" id="A0A251SBX4"/>
<keyword evidence="2" id="KW-1133">Transmembrane helix</keyword>
<dbReference type="OMA" id="GCWKTPC"/>
<gene>
    <name evidence="4" type="ORF">HannXRQ_Chr15g0493241</name>
    <name evidence="3" type="ORF">HanXRQr2_Chr08g0359941</name>
</gene>
<feature type="transmembrane region" description="Helical" evidence="2">
    <location>
        <begin position="6"/>
        <end position="30"/>
    </location>
</feature>
<keyword evidence="2" id="KW-0812">Transmembrane</keyword>
<dbReference type="InterPro" id="IPR045884">
    <property type="entry name" value="At5g59350-like"/>
</dbReference>
<protein>
    <recommendedName>
        <fullName evidence="6">Transmembrane protein</fullName>
    </recommendedName>
</protein>
<dbReference type="EMBL" id="MNCJ02000323">
    <property type="protein sequence ID" value="KAF5797119.1"/>
    <property type="molecule type" value="Genomic_DNA"/>
</dbReference>
<evidence type="ECO:0000313" key="3">
    <source>
        <dbReference type="EMBL" id="KAF5797119.1"/>
    </source>
</evidence>
<evidence type="ECO:0000256" key="1">
    <source>
        <dbReference type="SAM" id="MobiDB-lite"/>
    </source>
</evidence>
<reference evidence="3 5" key="1">
    <citation type="journal article" date="2017" name="Nature">
        <title>The sunflower genome provides insights into oil metabolism, flowering and Asterid evolution.</title>
        <authorList>
            <person name="Badouin H."/>
            <person name="Gouzy J."/>
            <person name="Grassa C.J."/>
            <person name="Murat F."/>
            <person name="Staton S.E."/>
            <person name="Cottret L."/>
            <person name="Lelandais-Briere C."/>
            <person name="Owens G.L."/>
            <person name="Carrere S."/>
            <person name="Mayjonade B."/>
            <person name="Legrand L."/>
            <person name="Gill N."/>
            <person name="Kane N.C."/>
            <person name="Bowers J.E."/>
            <person name="Hubner S."/>
            <person name="Bellec A."/>
            <person name="Berard A."/>
            <person name="Berges H."/>
            <person name="Blanchet N."/>
            <person name="Boniface M.C."/>
            <person name="Brunel D."/>
            <person name="Catrice O."/>
            <person name="Chaidir N."/>
            <person name="Claudel C."/>
            <person name="Donnadieu C."/>
            <person name="Faraut T."/>
            <person name="Fievet G."/>
            <person name="Helmstetter N."/>
            <person name="King M."/>
            <person name="Knapp S.J."/>
            <person name="Lai Z."/>
            <person name="Le Paslier M.C."/>
            <person name="Lippi Y."/>
            <person name="Lorenzon L."/>
            <person name="Mandel J.R."/>
            <person name="Marage G."/>
            <person name="Marchand G."/>
            <person name="Marquand E."/>
            <person name="Bret-Mestries E."/>
            <person name="Morien E."/>
            <person name="Nambeesan S."/>
            <person name="Nguyen T."/>
            <person name="Pegot-Espagnet P."/>
            <person name="Pouilly N."/>
            <person name="Raftis F."/>
            <person name="Sallet E."/>
            <person name="Schiex T."/>
            <person name="Thomas J."/>
            <person name="Vandecasteele C."/>
            <person name="Vares D."/>
            <person name="Vear F."/>
            <person name="Vautrin S."/>
            <person name="Crespi M."/>
            <person name="Mangin B."/>
            <person name="Burke J.M."/>
            <person name="Salse J."/>
            <person name="Munos S."/>
            <person name="Vincourt P."/>
            <person name="Rieseberg L.H."/>
            <person name="Langlade N.B."/>
        </authorList>
    </citation>
    <scope>NUCLEOTIDE SEQUENCE [LARGE SCALE GENOMIC DNA]</scope>
    <source>
        <strain evidence="5">cv. SF193</strain>
        <tissue evidence="3">Leaves</tissue>
    </source>
</reference>
<accession>A0A251SBX4</accession>
<feature type="region of interest" description="Disordered" evidence="1">
    <location>
        <begin position="224"/>
        <end position="263"/>
    </location>
</feature>
<proteinExistence type="predicted"/>
<dbReference type="Proteomes" id="UP000215914">
    <property type="component" value="Chromosome 15"/>
</dbReference>
<sequence>MATFSGLAIGLSLLFGFVLIASVGEVYYLLYWKKKREVDQDIEKQDSSSSNCTPTHLSCFKNLISSRNSKAHEQDLQKCVDEDENQEKEQEPIEKDLQTKCFEQESLDVELMRLHNLCGPPRFLFTINEETKEDLETESRKGGTRMSLSELLCIPETPNSSSSPLKNSQASNLEGYLNPLFDYYYESNEVDFNKVRSSPPPTFKFLRDAEEKLLKRLMQLEAEKRASLKKNQDSNDKGKSEGRIHHQMSTPSQVLPLASSPSN</sequence>
<dbReference type="Gramene" id="mRNA:HanXRQr2_Chr08g0359941">
    <property type="protein sequence ID" value="CDS:HanXRQr2_Chr08g0359941.1"/>
    <property type="gene ID" value="HanXRQr2_Chr08g0359941"/>
</dbReference>
<organism evidence="4 5">
    <name type="scientific">Helianthus annuus</name>
    <name type="common">Common sunflower</name>
    <dbReference type="NCBI Taxonomy" id="4232"/>
    <lineage>
        <taxon>Eukaryota</taxon>
        <taxon>Viridiplantae</taxon>
        <taxon>Streptophyta</taxon>
        <taxon>Embryophyta</taxon>
        <taxon>Tracheophyta</taxon>
        <taxon>Spermatophyta</taxon>
        <taxon>Magnoliopsida</taxon>
        <taxon>eudicotyledons</taxon>
        <taxon>Gunneridae</taxon>
        <taxon>Pentapetalae</taxon>
        <taxon>asterids</taxon>
        <taxon>campanulids</taxon>
        <taxon>Asterales</taxon>
        <taxon>Asteraceae</taxon>
        <taxon>Asteroideae</taxon>
        <taxon>Heliantheae alliance</taxon>
        <taxon>Heliantheae</taxon>
        <taxon>Helianthus</taxon>
    </lineage>
</organism>
<feature type="compositionally biased region" description="Polar residues" evidence="1">
    <location>
        <begin position="247"/>
        <end position="263"/>
    </location>
</feature>
<dbReference type="OrthoDB" id="1707227at2759"/>
<evidence type="ECO:0000313" key="5">
    <source>
        <dbReference type="Proteomes" id="UP000215914"/>
    </source>
</evidence>
<dbReference type="AlphaFoldDB" id="A0A251SBX4"/>
<evidence type="ECO:0000256" key="2">
    <source>
        <dbReference type="SAM" id="Phobius"/>
    </source>
</evidence>
<evidence type="ECO:0000313" key="4">
    <source>
        <dbReference type="EMBL" id="OTF96354.1"/>
    </source>
</evidence>
<reference evidence="4" key="2">
    <citation type="submission" date="2017-02" db="EMBL/GenBank/DDBJ databases">
        <title>Sunflower complete genome.</title>
        <authorList>
            <person name="Langlade N."/>
            <person name="Munos S."/>
        </authorList>
    </citation>
    <scope>NUCLEOTIDE SEQUENCE [LARGE SCALE GENOMIC DNA]</scope>
    <source>
        <tissue evidence="4">Leaves</tissue>
    </source>
</reference>
<dbReference type="PANTHER" id="PTHR34054">
    <property type="entry name" value="EXPRESSED PROTEIN"/>
    <property type="match status" value="1"/>
</dbReference>
<dbReference type="EMBL" id="CM007904">
    <property type="protein sequence ID" value="OTF96354.1"/>
    <property type="molecule type" value="Genomic_DNA"/>
</dbReference>